<evidence type="ECO:0000259" key="5">
    <source>
        <dbReference type="PROSITE" id="PS50075"/>
    </source>
</evidence>
<proteinExistence type="inferred from homology"/>
<dbReference type="InterPro" id="IPR013968">
    <property type="entry name" value="PKS_KR"/>
</dbReference>
<dbReference type="Gene3D" id="3.40.50.720">
    <property type="entry name" value="NAD(P)-binding Rossmann-like Domain"/>
    <property type="match status" value="1"/>
</dbReference>
<dbReference type="Pfam" id="PF08659">
    <property type="entry name" value="KR"/>
    <property type="match status" value="1"/>
</dbReference>
<keyword evidence="8" id="KW-1185">Reference proteome</keyword>
<gene>
    <name evidence="7" type="ORF">JV35_16690</name>
    <name evidence="6" type="ORF">KP22_16090</name>
</gene>
<dbReference type="Proteomes" id="UP000032874">
    <property type="component" value="Unassembled WGS sequence"/>
</dbReference>
<keyword evidence="4" id="KW-0597">Phosphoprotein</keyword>
<dbReference type="GO" id="GO:0005886">
    <property type="term" value="C:plasma membrane"/>
    <property type="evidence" value="ECO:0007669"/>
    <property type="project" value="TreeGrafter"/>
</dbReference>
<dbReference type="RefSeq" id="WP_039307129.1">
    <property type="nucleotide sequence ID" value="NZ_JAODTE010000015.1"/>
</dbReference>
<dbReference type="Pfam" id="PF00550">
    <property type="entry name" value="PP-binding"/>
    <property type="match status" value="2"/>
</dbReference>
<dbReference type="SUPFAM" id="SSF51735">
    <property type="entry name" value="NAD(P)-binding Rossmann-fold domains"/>
    <property type="match status" value="2"/>
</dbReference>
<dbReference type="InterPro" id="IPR036736">
    <property type="entry name" value="ACP-like_sf"/>
</dbReference>
<dbReference type="EMBL" id="JQHM01000009">
    <property type="protein sequence ID" value="KFX03244.1"/>
    <property type="molecule type" value="Genomic_DNA"/>
</dbReference>
<dbReference type="InterPro" id="IPR042099">
    <property type="entry name" value="ANL_N_sf"/>
</dbReference>
<name>A0A093SZ49_9GAMM</name>
<reference evidence="8 9" key="1">
    <citation type="submission" date="2014-08" db="EMBL/GenBank/DDBJ databases">
        <title>Genome sequences of NCPPB Pectobacterium isolates.</title>
        <authorList>
            <person name="Glover R.H."/>
            <person name="Sapp M."/>
            <person name="Elphinstone J."/>
        </authorList>
    </citation>
    <scope>NUCLEOTIDE SEQUENCE [LARGE SCALE GENOMIC DNA]</scope>
    <source>
        <strain evidence="7 8">NCPPB 2793</strain>
        <strain evidence="6 9">NCPPB 2795</strain>
    </source>
</reference>
<comment type="similarity">
    <text evidence="2">Belongs to the short-chain dehydrogenases/reductases (SDR) family.</text>
</comment>
<accession>A0A093SZ49</accession>
<evidence type="ECO:0000256" key="3">
    <source>
        <dbReference type="ARBA" id="ARBA00022450"/>
    </source>
</evidence>
<evidence type="ECO:0000256" key="2">
    <source>
        <dbReference type="ARBA" id="ARBA00006484"/>
    </source>
</evidence>
<dbReference type="EMBL" id="JQHL01000010">
    <property type="protein sequence ID" value="KFX18279.1"/>
    <property type="molecule type" value="Genomic_DNA"/>
</dbReference>
<sequence>MNNKLSVLDIIESQSVSLLSVNLKETRAALLTGKTLTADSAGRRNLSDALRYAAKQGNGIRFIGDAGENLTLSYRQLEQQAEQAALALLAGQEKAPQAVVLQTRNLRDTVVAAWAGWLAGIPVVPLAAVSLTHSDDVKSHKLAAVLNTLSDVAIICDDNEQQGVQQFAQHAGTAQVVVKSLATLRETASEKVLPEVDPEQPALYLLTSGSTSAPKLVVQSHGNILNRSRASQIVNTFTTEDVSLNWLPLDHVGGIVMFHLQDVVTGCEQIQASTDYVLQDPLRWLDLCSEHDVTLTWAPNFAFELINSKAKYMVNRGWNLSKLRFILNGGESIVARQGHQFIRNLSAFGLPANAMTPSWGMSETCSGVTFSFSFLTCPTDSPFVPVGEPVPGISLRIVDELGAVKKYGQEGHLQISGCSVFTGYLGAASKTSPFSSDGWFNTGDLAQITEQGVSIVGRDKDMIIVNGGNIAFHEIEACINSLPGVDPTNSCVFTQRGEQELLCIALTTSQEEDSLNTLLKLVRASVREKFSVSVDRIWRLTPEQISKTSIGKIQRKKVQQTIADASIKPLWESTPLAENRLVNQIFRRLWQPLAISETSLPVQRILMFCAETCNLADVEKAFAGTDVAVQQLRIQDSSSQFEWTEAIQAQLNSQQPVSHIIYIADSDRELTIAEQATSLLAPLLALLQTWEKARWSLPLTVVTLHGQYVTHTDQPVNPVNSLVTSLVRSAREEIPRLSCRVVDMTDISQMTVEDLLTEIRSSAQDSEIAWRDGLRYVSRLARLKISGNGADSSINPKYVLIGGLGGAGSILAERLAQNADAHIWLIGRTPVENMNAESLMRLARLKKVSTHVHYRVADVADYPNIAEIIAQIQAAEGGNIGRIYQLAGSFRQWQIKEINPAEDFALLDSKVQGSSNLYTIAKEFSVPSLVFCSSANGYLSGAGVALYAVANRYQEALAELAQQEAQLHVTSAGWSMLEDTGLSQGYVHKALTEAKGYIVADPHQAIALLDPVIASGEHACVVGLNPDAPAMAGEFWFKPMADVAADSAESCANQAEETAGDNSADAVAEKIATIWQELLDLDELGWDENLFDLGANSLLLPQVILRIERELGFRPALVDLFQYPDVASLAEFVSDNLLQLPMERLAAVAEAQLMTFWKETLDIDDLSPDENVFDLGANSLLLPQLQRFIETHLQQKVSLVHLFQYPTVATLADFLNGQQS</sequence>
<dbReference type="SMART" id="SM00822">
    <property type="entry name" value="PKS_KR"/>
    <property type="match status" value="1"/>
</dbReference>
<evidence type="ECO:0000313" key="7">
    <source>
        <dbReference type="EMBL" id="KFX18279.1"/>
    </source>
</evidence>
<evidence type="ECO:0000313" key="6">
    <source>
        <dbReference type="EMBL" id="KFX03244.1"/>
    </source>
</evidence>
<organism evidence="6 9">
    <name type="scientific">Pectobacterium betavasculorum</name>
    <dbReference type="NCBI Taxonomy" id="55207"/>
    <lineage>
        <taxon>Bacteria</taxon>
        <taxon>Pseudomonadati</taxon>
        <taxon>Pseudomonadota</taxon>
        <taxon>Gammaproteobacteria</taxon>
        <taxon>Enterobacterales</taxon>
        <taxon>Pectobacteriaceae</taxon>
        <taxon>Pectobacterium</taxon>
    </lineage>
</organism>
<evidence type="ECO:0000313" key="9">
    <source>
        <dbReference type="Proteomes" id="UP000032874"/>
    </source>
</evidence>
<dbReference type="GO" id="GO:0070566">
    <property type="term" value="F:adenylyltransferase activity"/>
    <property type="evidence" value="ECO:0007669"/>
    <property type="project" value="TreeGrafter"/>
</dbReference>
<dbReference type="PROSITE" id="PS00455">
    <property type="entry name" value="AMP_BINDING"/>
    <property type="match status" value="1"/>
</dbReference>
<dbReference type="InterPro" id="IPR009081">
    <property type="entry name" value="PP-bd_ACP"/>
</dbReference>
<dbReference type="SUPFAM" id="SSF56801">
    <property type="entry name" value="Acetyl-CoA synthetase-like"/>
    <property type="match status" value="1"/>
</dbReference>
<dbReference type="InterPro" id="IPR036291">
    <property type="entry name" value="NAD(P)-bd_dom_sf"/>
</dbReference>
<evidence type="ECO:0000256" key="4">
    <source>
        <dbReference type="ARBA" id="ARBA00022553"/>
    </source>
</evidence>
<feature type="domain" description="Carrier" evidence="5">
    <location>
        <begin position="1144"/>
        <end position="1219"/>
    </location>
</feature>
<dbReference type="eggNOG" id="COG1028">
    <property type="taxonomic scope" value="Bacteria"/>
</dbReference>
<dbReference type="InterPro" id="IPR000873">
    <property type="entry name" value="AMP-dep_synth/lig_dom"/>
</dbReference>
<dbReference type="Pfam" id="PF00501">
    <property type="entry name" value="AMP-binding"/>
    <property type="match status" value="1"/>
</dbReference>
<protein>
    <recommendedName>
        <fullName evidence="5">Carrier domain-containing protein</fullName>
    </recommendedName>
</protein>
<evidence type="ECO:0000256" key="1">
    <source>
        <dbReference type="ARBA" id="ARBA00006432"/>
    </source>
</evidence>
<dbReference type="GO" id="GO:0006633">
    <property type="term" value="P:fatty acid biosynthetic process"/>
    <property type="evidence" value="ECO:0007669"/>
    <property type="project" value="TreeGrafter"/>
</dbReference>
<dbReference type="PANTHER" id="PTHR22754:SF32">
    <property type="entry name" value="DISCO-INTERACTING PROTEIN 2"/>
    <property type="match status" value="1"/>
</dbReference>
<dbReference type="PANTHER" id="PTHR22754">
    <property type="entry name" value="DISCO-INTERACTING PROTEIN 2 DIP2 -RELATED"/>
    <property type="match status" value="1"/>
</dbReference>
<dbReference type="AlphaFoldDB" id="A0A093SZ49"/>
<dbReference type="Proteomes" id="UP000032869">
    <property type="component" value="Unassembled WGS sequence"/>
</dbReference>
<evidence type="ECO:0000313" key="8">
    <source>
        <dbReference type="Proteomes" id="UP000032869"/>
    </source>
</evidence>
<dbReference type="STRING" id="55207.KP22_16090"/>
<comment type="caution">
    <text evidence="6">The sequence shown here is derived from an EMBL/GenBank/DDBJ whole genome shotgun (WGS) entry which is preliminary data.</text>
</comment>
<dbReference type="PROSITE" id="PS50075">
    <property type="entry name" value="CARRIER"/>
    <property type="match status" value="2"/>
</dbReference>
<dbReference type="InterPro" id="IPR020845">
    <property type="entry name" value="AMP-binding_CS"/>
</dbReference>
<dbReference type="InterPro" id="IPR045851">
    <property type="entry name" value="AMP-bd_C_sf"/>
</dbReference>
<dbReference type="InterPro" id="IPR057326">
    <property type="entry name" value="KR_dom"/>
</dbReference>
<dbReference type="Gene3D" id="3.30.300.30">
    <property type="match status" value="1"/>
</dbReference>
<feature type="domain" description="Carrier" evidence="5">
    <location>
        <begin position="1062"/>
        <end position="1137"/>
    </location>
</feature>
<dbReference type="GO" id="GO:0031177">
    <property type="term" value="F:phosphopantetheine binding"/>
    <property type="evidence" value="ECO:0007669"/>
    <property type="project" value="InterPro"/>
</dbReference>
<dbReference type="SMART" id="SM00823">
    <property type="entry name" value="PKS_PP"/>
    <property type="match status" value="2"/>
</dbReference>
<dbReference type="Gene3D" id="3.40.50.12780">
    <property type="entry name" value="N-terminal domain of ligase-like"/>
    <property type="match status" value="1"/>
</dbReference>
<comment type="similarity">
    <text evidence="1">Belongs to the ATP-dependent AMP-binding enzyme family.</text>
</comment>
<dbReference type="Gene3D" id="1.10.1200.10">
    <property type="entry name" value="ACP-like"/>
    <property type="match status" value="2"/>
</dbReference>
<dbReference type="eggNOG" id="COG0318">
    <property type="taxonomic scope" value="Bacteria"/>
</dbReference>
<dbReference type="SUPFAM" id="SSF47336">
    <property type="entry name" value="ACP-like"/>
    <property type="match status" value="2"/>
</dbReference>
<dbReference type="InterPro" id="IPR020806">
    <property type="entry name" value="PKS_PP-bd"/>
</dbReference>
<keyword evidence="3" id="KW-0596">Phosphopantetheine</keyword>